<dbReference type="Gene3D" id="6.20.50.160">
    <property type="match status" value="1"/>
</dbReference>
<evidence type="ECO:0000259" key="9">
    <source>
        <dbReference type="SMART" id="SM01360"/>
    </source>
</evidence>
<keyword evidence="6" id="KW-0325">Glycoprotein</keyword>
<keyword evidence="12" id="KW-1185">Reference proteome</keyword>
<dbReference type="InterPro" id="IPR013783">
    <property type="entry name" value="Ig-like_fold"/>
</dbReference>
<feature type="transmembrane region" description="Helical" evidence="7">
    <location>
        <begin position="1449"/>
        <end position="1471"/>
    </location>
</feature>
<evidence type="ECO:0000259" key="10">
    <source>
        <dbReference type="SMART" id="SM01361"/>
    </source>
</evidence>
<dbReference type="PANTHER" id="PTHR11412:SF146">
    <property type="entry name" value="CD109 ANTIGEN"/>
    <property type="match status" value="1"/>
</dbReference>
<sequence length="1472" mass="163085">MSWTSTSALCLLCAYSTLWITCYGSFMVLTPKSVYPGIPLGVSVTAHKMVTAPVSVALSLETLQHERSIGNAETMLLPGETKLLTIQVPLLNYTTPFLQLKVSATGGFRDSQTKMISINQNTSLILVQTDKAIYKPGQKVRIRVVNVDRYLKPVFNPLTVIIENAKNDKLEEYKDVNSKNGVVERIFQLSDYPSLGTWKIHVNNGGIRLYTSTFMVEEFVLPKFSVDVKANPGFLILSDQTKVMTITVTANYTYGKGVQGQCELTVHYTASSQEIYHKELNSDGVAVFDHLDWKKLSRSVDNITVQATVTDETGRKEQGETTLAVYVDPKRVRILDTSTTILRHGLPAHIYIEVSDHSGNPVSPVTLMMDVTHPDLKGFTEVLNVPAGETIVKYTFIAIKSQEQSYYYNRGDGTLKAWLQMNDNVFDSKTFTVYRTKSPLALSILPLESQTNRVGESALIKVNTSLPSHFDSTLAYLVMSQGNIVSAGQLKDNSFVITPTLEFCPLSRLLVYMIASSELENGEVVLDAVDLTLTGCFTKEVKVEFEASETRTGSEVEMKVDVSRLDGSNEMPGQHDVFYLAVDQSIVLLQGSTDLNTDKVVSGLSSFDQVDESVTLTSAAAYFERYDVYYMTTLSIPSNHLKRYDVSYITNLSMARYLHEFPIPVNAIFVQANDAPSPKNFDTEVDGKVPEAAYQTSARIRKDFPDTWLWGQAVTDVNGHLRSKVVLPDTITSWIVSAFAVNSEGLAVAKEPFKLTAFQLFFLSINLPYSIKRGEVFVLRVTVFNYRSQHVQAVVSLAHSDQFMVVDETEGEGWYSKSLSLEAYRASSVSYRINATTLGQITLHVTATDPADGQKDEVKRELLVKPEGVERSRAITKVMILNSGKSLSETFNIKWPQEKIVPDSQRVEIKVTGDVFGQALSGLENLVSIPYGCGEQNMISTVPNIFGLKYIRGTSQDGMEDLAAKLTNNMKLGYQRQVENYRHEDGSYSAWGDKFGNAKSGSTWLTAFVIRSFAQASKFISVDNNVLETGIMFLKSCQDRTGKFIERGQVFHSDMQSGTGSGDGLTVYVLISMLEASQALGETGSLSFKNQIDLALNYIRRNQDPQKLKQEKQIYLAAITAYSLSLVSNKDKDILQLIEQLLMVIKELQVPWSKVDAQDIKTLQSKQAAGDVGPPYIVKAQATRDLEIGAYILLTLTRIENLSEGLELMKWLQSQQNSKGGFYSTQDTIMVLQALSEFGSEFRPGEVSSQLQVTHPVNLAFTLSGTRALLLQTATLPWDTTKVNVTLTGGTNSLAVVKVVYTYYTFAGDDDQVPTETLLFLETKSIRLGNGMHKVEACVKSSKSLKYKGMFVTTMALPSGEKPADDQSTILASNPMASRVEADEKFIHFYIDKAPSNEGYCLTANVEPHLEFEVQKPGFAQFYTYYDPDNVAEVPLSLTCHNCDTDTGVMVNMASVLLTTVVCLLASLLACM</sequence>
<dbReference type="Gene3D" id="2.60.40.690">
    <property type="entry name" value="Alpha-macroglobulin, receptor-binding domain"/>
    <property type="match status" value="1"/>
</dbReference>
<dbReference type="Pfam" id="PF17791">
    <property type="entry name" value="MG3"/>
    <property type="match status" value="1"/>
</dbReference>
<organism evidence="11 12">
    <name type="scientific">Biomphalaria pfeifferi</name>
    <name type="common">Bloodfluke planorb</name>
    <name type="synonym">Freshwater snail</name>
    <dbReference type="NCBI Taxonomy" id="112525"/>
    <lineage>
        <taxon>Eukaryota</taxon>
        <taxon>Metazoa</taxon>
        <taxon>Spiralia</taxon>
        <taxon>Lophotrochozoa</taxon>
        <taxon>Mollusca</taxon>
        <taxon>Gastropoda</taxon>
        <taxon>Heterobranchia</taxon>
        <taxon>Euthyneura</taxon>
        <taxon>Panpulmonata</taxon>
        <taxon>Hygrophila</taxon>
        <taxon>Lymnaeoidea</taxon>
        <taxon>Planorbidae</taxon>
        <taxon>Biomphalaria</taxon>
    </lineage>
</organism>
<feature type="domain" description="Alpha-macroglobulin receptor-binding" evidence="10">
    <location>
        <begin position="1348"/>
        <end position="1436"/>
    </location>
</feature>
<dbReference type="Gene3D" id="2.20.130.20">
    <property type="match status" value="1"/>
</dbReference>
<dbReference type="InterPro" id="IPR041555">
    <property type="entry name" value="MG3"/>
</dbReference>
<evidence type="ECO:0000313" key="11">
    <source>
        <dbReference type="EMBL" id="KAK0051456.1"/>
    </source>
</evidence>
<dbReference type="Proteomes" id="UP001233172">
    <property type="component" value="Unassembled WGS sequence"/>
</dbReference>
<reference evidence="11" key="1">
    <citation type="journal article" date="2023" name="PLoS Negl. Trop. Dis.">
        <title>A genome sequence for Biomphalaria pfeifferi, the major vector snail for the human-infecting parasite Schistosoma mansoni.</title>
        <authorList>
            <person name="Bu L."/>
            <person name="Lu L."/>
            <person name="Laidemitt M.R."/>
            <person name="Zhang S.M."/>
            <person name="Mutuku M."/>
            <person name="Mkoji G."/>
            <person name="Steinauer M."/>
            <person name="Loker E.S."/>
        </authorList>
    </citation>
    <scope>NUCLEOTIDE SEQUENCE</scope>
    <source>
        <strain evidence="11">KasaAsao</strain>
    </source>
</reference>
<comment type="caution">
    <text evidence="11">The sequence shown here is derived from an EMBL/GenBank/DDBJ whole genome shotgun (WGS) entry which is preliminary data.</text>
</comment>
<protein>
    <submittedName>
        <fullName evidence="11">CD109-1</fullName>
    </submittedName>
</protein>
<dbReference type="SMART" id="SM01359">
    <property type="entry name" value="A2M_N_2"/>
    <property type="match status" value="1"/>
</dbReference>
<dbReference type="Pfam" id="PF07678">
    <property type="entry name" value="TED_complement"/>
    <property type="match status" value="1"/>
</dbReference>
<dbReference type="SUPFAM" id="SSF49410">
    <property type="entry name" value="Alpha-macroglobulin receptor domain"/>
    <property type="match status" value="1"/>
</dbReference>
<feature type="domain" description="Alpha-2-macroglobulin" evidence="9">
    <location>
        <begin position="707"/>
        <end position="797"/>
    </location>
</feature>
<keyword evidence="7" id="KW-1133">Transmembrane helix</keyword>
<evidence type="ECO:0000313" key="12">
    <source>
        <dbReference type="Proteomes" id="UP001233172"/>
    </source>
</evidence>
<dbReference type="Gene3D" id="2.60.40.10">
    <property type="entry name" value="Immunoglobulins"/>
    <property type="match status" value="2"/>
</dbReference>
<dbReference type="InterPro" id="IPR011626">
    <property type="entry name" value="Alpha-macroglobulin_TED"/>
</dbReference>
<dbReference type="SMART" id="SM01419">
    <property type="entry name" value="Thiol-ester_cl"/>
    <property type="match status" value="1"/>
</dbReference>
<evidence type="ECO:0000256" key="4">
    <source>
        <dbReference type="ARBA" id="ARBA00022900"/>
    </source>
</evidence>
<dbReference type="Pfam" id="PF07703">
    <property type="entry name" value="A2M_BRD"/>
    <property type="match status" value="1"/>
</dbReference>
<dbReference type="Pfam" id="PF07677">
    <property type="entry name" value="A2M_recep"/>
    <property type="match status" value="1"/>
</dbReference>
<proteinExistence type="inferred from homology"/>
<accession>A0AAD8F5V8</accession>
<keyword evidence="5" id="KW-1015">Disulfide bond</keyword>
<dbReference type="InterPro" id="IPR036595">
    <property type="entry name" value="A-macroglobulin_rcpt-bd_sf"/>
</dbReference>
<dbReference type="InterPro" id="IPR002890">
    <property type="entry name" value="MG2"/>
</dbReference>
<evidence type="ECO:0000259" key="8">
    <source>
        <dbReference type="SMART" id="SM01359"/>
    </source>
</evidence>
<dbReference type="SUPFAM" id="SSF48239">
    <property type="entry name" value="Terpenoid cyclases/Protein prenyltransferases"/>
    <property type="match status" value="1"/>
</dbReference>
<dbReference type="Gene3D" id="2.60.40.1940">
    <property type="match status" value="1"/>
</dbReference>
<dbReference type="FunFam" id="2.60.40.1930:FF:000001">
    <property type="entry name" value="CD109 isoform 3"/>
    <property type="match status" value="1"/>
</dbReference>
<dbReference type="SMART" id="SM01361">
    <property type="entry name" value="A2M_recep"/>
    <property type="match status" value="1"/>
</dbReference>
<dbReference type="GO" id="GO:0005615">
    <property type="term" value="C:extracellular space"/>
    <property type="evidence" value="ECO:0007669"/>
    <property type="project" value="InterPro"/>
</dbReference>
<dbReference type="Pfam" id="PF00207">
    <property type="entry name" value="A2M"/>
    <property type="match status" value="1"/>
</dbReference>
<feature type="domain" description="Alpha-2-macroglobulin bait region" evidence="8">
    <location>
        <begin position="442"/>
        <end position="589"/>
    </location>
</feature>
<dbReference type="InterPro" id="IPR047565">
    <property type="entry name" value="Alpha-macroglob_thiol-ester_cl"/>
</dbReference>
<dbReference type="GO" id="GO:0004867">
    <property type="term" value="F:serine-type endopeptidase inhibitor activity"/>
    <property type="evidence" value="ECO:0007669"/>
    <property type="project" value="UniProtKB-KW"/>
</dbReference>
<keyword evidence="2" id="KW-0646">Protease inhibitor</keyword>
<dbReference type="InterPro" id="IPR008930">
    <property type="entry name" value="Terpenoid_cyclase/PrenylTrfase"/>
</dbReference>
<evidence type="ECO:0000256" key="5">
    <source>
        <dbReference type="ARBA" id="ARBA00023157"/>
    </source>
</evidence>
<evidence type="ECO:0000256" key="1">
    <source>
        <dbReference type="ARBA" id="ARBA00010952"/>
    </source>
</evidence>
<evidence type="ECO:0000256" key="7">
    <source>
        <dbReference type="SAM" id="Phobius"/>
    </source>
</evidence>
<dbReference type="Gene3D" id="2.60.40.1930">
    <property type="match status" value="3"/>
</dbReference>
<gene>
    <name evidence="11" type="ORF">Bpfe_019035</name>
</gene>
<dbReference type="Gene3D" id="1.50.10.20">
    <property type="match status" value="1"/>
</dbReference>
<dbReference type="PANTHER" id="PTHR11412">
    <property type="entry name" value="MACROGLOBULIN / COMPLEMENT"/>
    <property type="match status" value="1"/>
</dbReference>
<dbReference type="SMART" id="SM01360">
    <property type="entry name" value="A2M"/>
    <property type="match status" value="1"/>
</dbReference>
<dbReference type="Gene3D" id="2.60.120.1540">
    <property type="match status" value="1"/>
</dbReference>
<evidence type="ECO:0000256" key="3">
    <source>
        <dbReference type="ARBA" id="ARBA00022729"/>
    </source>
</evidence>
<dbReference type="InterPro" id="IPR019742">
    <property type="entry name" value="MacrogloblnA2_CS"/>
</dbReference>
<dbReference type="Pfam" id="PF01835">
    <property type="entry name" value="MG2"/>
    <property type="match status" value="1"/>
</dbReference>
<dbReference type="InterPro" id="IPR011625">
    <property type="entry name" value="A2M_N_BRD"/>
</dbReference>
<evidence type="ECO:0000256" key="6">
    <source>
        <dbReference type="ARBA" id="ARBA00023180"/>
    </source>
</evidence>
<dbReference type="EMBL" id="JASAOG010000103">
    <property type="protein sequence ID" value="KAK0051456.1"/>
    <property type="molecule type" value="Genomic_DNA"/>
</dbReference>
<comment type="similarity">
    <text evidence="1">Belongs to the protease inhibitor I39 (alpha-2-macroglobulin) family.</text>
</comment>
<dbReference type="InterPro" id="IPR001599">
    <property type="entry name" value="Macroglobln_a2"/>
</dbReference>
<dbReference type="SUPFAM" id="SSF81296">
    <property type="entry name" value="E set domains"/>
    <property type="match status" value="1"/>
</dbReference>
<reference evidence="11" key="2">
    <citation type="submission" date="2023-04" db="EMBL/GenBank/DDBJ databases">
        <authorList>
            <person name="Bu L."/>
            <person name="Lu L."/>
            <person name="Laidemitt M.R."/>
            <person name="Zhang S.M."/>
            <person name="Mutuku M."/>
            <person name="Mkoji G."/>
            <person name="Steinauer M."/>
            <person name="Loker E.S."/>
        </authorList>
    </citation>
    <scope>NUCLEOTIDE SEQUENCE</scope>
    <source>
        <strain evidence="11">KasaAsao</strain>
        <tissue evidence="11">Whole Snail</tissue>
    </source>
</reference>
<keyword evidence="7" id="KW-0812">Transmembrane</keyword>
<keyword evidence="7" id="KW-0472">Membrane</keyword>
<name>A0AAD8F5V8_BIOPF</name>
<keyword evidence="4" id="KW-0722">Serine protease inhibitor</keyword>
<evidence type="ECO:0000256" key="2">
    <source>
        <dbReference type="ARBA" id="ARBA00022690"/>
    </source>
</evidence>
<dbReference type="InterPro" id="IPR014756">
    <property type="entry name" value="Ig_E-set"/>
</dbReference>
<keyword evidence="3" id="KW-0732">Signal</keyword>
<dbReference type="InterPro" id="IPR050473">
    <property type="entry name" value="A2M/Complement_sys"/>
</dbReference>
<dbReference type="PROSITE" id="PS00477">
    <property type="entry name" value="ALPHA_2_MACROGLOBULIN"/>
    <property type="match status" value="1"/>
</dbReference>
<dbReference type="InterPro" id="IPR009048">
    <property type="entry name" value="A-macroglobulin_rcpt-bd"/>
</dbReference>